<name>A0A841B071_9PSEU</name>
<comment type="caution">
    <text evidence="2">The sequence shown here is derived from an EMBL/GenBank/DDBJ whole genome shotgun (WGS) entry which is preliminary data.</text>
</comment>
<dbReference type="AlphaFoldDB" id="A0A841B071"/>
<gene>
    <name evidence="2" type="ORF">HDA45_002560</name>
</gene>
<dbReference type="Proteomes" id="UP000580861">
    <property type="component" value="Unassembled WGS sequence"/>
</dbReference>
<dbReference type="EMBL" id="JACHMX010000001">
    <property type="protein sequence ID" value="MBB5852473.1"/>
    <property type="molecule type" value="Genomic_DNA"/>
</dbReference>
<evidence type="ECO:0000313" key="2">
    <source>
        <dbReference type="EMBL" id="MBB5852473.1"/>
    </source>
</evidence>
<feature type="transmembrane region" description="Helical" evidence="1">
    <location>
        <begin position="410"/>
        <end position="430"/>
    </location>
</feature>
<feature type="transmembrane region" description="Helical" evidence="1">
    <location>
        <begin position="184"/>
        <end position="213"/>
    </location>
</feature>
<dbReference type="RefSeq" id="WP_221471103.1">
    <property type="nucleotide sequence ID" value="NZ_JACHMX010000001.1"/>
</dbReference>
<sequence length="593" mass="63888">MGEQEFVSYADHVTIKERPIPAARKRAPRAIVLGVGTILLSAAVVARIGRFGFNPTDQGFVLAQVWRVLHGEIPHVDFLGPRPFGSAYLHLIDHLVPAPLMIGSSFVMMMQLIVATFALAAFLTGTSPLEWGPLRLGLVFAAALVCLNTYPLMAWHTVDGVFLVAVGWWLLDSGLRSGSRWRRLLGLFCLGFAIIVKQSFLFAAPIGLLILLFHPAAPPKKWPRLLGDVLVLGAAPLLYFGMVTVAGGLPSAIEQLSGGKQTWGEGLFRFWTADFTGREDPRTYILPVLLGTAVLAVAWSVRERLGEPGRWLRLSMALCVVAVVVFVVADGGFEHAGSWPVTLLWLFLAAAVLDAVVRRRLPWQYLAIAALGWMASLSWGYPLPGLLTGIFSLGVLEAVAPPDLPRPPKLAGGAVGAVAFVLAGLLLMSAHDKAPYADRPQGELTKELGEIEPSLRGVRTSPSVYTYVAQIHGCLERYPASRVAVLPDNPFVAPIFGVRNPFPLDWPLPLEMTGDSPERMVEAAARLDEEGDYLVLFQTVKAVSLTAGASVPDAVTPDARTIGMSSVEDRIKDELGGASVACGSFAGFWAPAR</sequence>
<feature type="transmembrane region" description="Helical" evidence="1">
    <location>
        <begin position="284"/>
        <end position="302"/>
    </location>
</feature>
<keyword evidence="1" id="KW-0812">Transmembrane</keyword>
<feature type="transmembrane region" description="Helical" evidence="1">
    <location>
        <begin position="314"/>
        <end position="333"/>
    </location>
</feature>
<accession>A0A841B071</accession>
<keyword evidence="1" id="KW-0472">Membrane</keyword>
<evidence type="ECO:0000256" key="1">
    <source>
        <dbReference type="SAM" id="Phobius"/>
    </source>
</evidence>
<evidence type="ECO:0000313" key="3">
    <source>
        <dbReference type="Proteomes" id="UP000580861"/>
    </source>
</evidence>
<keyword evidence="3" id="KW-1185">Reference proteome</keyword>
<protein>
    <submittedName>
        <fullName evidence="2">Uncharacterized protein</fullName>
    </submittedName>
</protein>
<feature type="transmembrane region" description="Helical" evidence="1">
    <location>
        <begin position="136"/>
        <end position="169"/>
    </location>
</feature>
<feature type="transmembrane region" description="Helical" evidence="1">
    <location>
        <begin position="100"/>
        <end position="124"/>
    </location>
</feature>
<keyword evidence="1" id="KW-1133">Transmembrane helix</keyword>
<organism evidence="2 3">
    <name type="scientific">Amycolatopsis umgeniensis</name>
    <dbReference type="NCBI Taxonomy" id="336628"/>
    <lineage>
        <taxon>Bacteria</taxon>
        <taxon>Bacillati</taxon>
        <taxon>Actinomycetota</taxon>
        <taxon>Actinomycetes</taxon>
        <taxon>Pseudonocardiales</taxon>
        <taxon>Pseudonocardiaceae</taxon>
        <taxon>Amycolatopsis</taxon>
    </lineage>
</organism>
<feature type="transmembrane region" description="Helical" evidence="1">
    <location>
        <begin position="339"/>
        <end position="356"/>
    </location>
</feature>
<reference evidence="2 3" key="1">
    <citation type="submission" date="2020-08" db="EMBL/GenBank/DDBJ databases">
        <title>Sequencing the genomes of 1000 actinobacteria strains.</title>
        <authorList>
            <person name="Klenk H.-P."/>
        </authorList>
    </citation>
    <scope>NUCLEOTIDE SEQUENCE [LARGE SCALE GENOMIC DNA]</scope>
    <source>
        <strain evidence="2 3">DSM 45272</strain>
    </source>
</reference>
<proteinExistence type="predicted"/>
<feature type="transmembrane region" description="Helical" evidence="1">
    <location>
        <begin position="30"/>
        <end position="49"/>
    </location>
</feature>
<feature type="transmembrane region" description="Helical" evidence="1">
    <location>
        <begin position="225"/>
        <end position="249"/>
    </location>
</feature>